<feature type="transmembrane region" description="Helical" evidence="7">
    <location>
        <begin position="567"/>
        <end position="588"/>
    </location>
</feature>
<evidence type="ECO:0000256" key="1">
    <source>
        <dbReference type="ARBA" id="ARBA00004651"/>
    </source>
</evidence>
<organism evidence="8 9">
    <name type="scientific">Marine Group III euryarchaeote CG-Epi5</name>
    <dbReference type="NCBI Taxonomy" id="1888999"/>
    <lineage>
        <taxon>Archaea</taxon>
        <taxon>Methanobacteriati</taxon>
        <taxon>Thermoplasmatota</taxon>
        <taxon>Thermoplasmata</taxon>
        <taxon>Candidatus Thermoprofundales</taxon>
    </lineage>
</organism>
<evidence type="ECO:0000256" key="7">
    <source>
        <dbReference type="SAM" id="Phobius"/>
    </source>
</evidence>
<feature type="transmembrane region" description="Helical" evidence="7">
    <location>
        <begin position="679"/>
        <end position="695"/>
    </location>
</feature>
<feature type="transmembrane region" description="Helical" evidence="7">
    <location>
        <begin position="707"/>
        <end position="726"/>
    </location>
</feature>
<feature type="transmembrane region" description="Helical" evidence="7">
    <location>
        <begin position="130"/>
        <end position="148"/>
    </location>
</feature>
<accession>A0A1J5TMU6</accession>
<dbReference type="EMBL" id="MIYW01000011">
    <property type="protein sequence ID" value="OIR22263.1"/>
    <property type="molecule type" value="Genomic_DNA"/>
</dbReference>
<feature type="transmembrane region" description="Helical" evidence="7">
    <location>
        <begin position="384"/>
        <end position="409"/>
    </location>
</feature>
<feature type="transmembrane region" description="Helical" evidence="7">
    <location>
        <begin position="229"/>
        <end position="249"/>
    </location>
</feature>
<dbReference type="PANTHER" id="PTHR30482">
    <property type="entry name" value="HIGH-AFFINITY BRANCHED-CHAIN AMINO ACID TRANSPORT SYSTEM PERMEASE"/>
    <property type="match status" value="1"/>
</dbReference>
<evidence type="ECO:0000256" key="6">
    <source>
        <dbReference type="SAM" id="MobiDB-lite"/>
    </source>
</evidence>
<dbReference type="InterPro" id="IPR001851">
    <property type="entry name" value="ABC_transp_permease"/>
</dbReference>
<evidence type="ECO:0000256" key="2">
    <source>
        <dbReference type="ARBA" id="ARBA00022475"/>
    </source>
</evidence>
<feature type="transmembrane region" description="Helical" evidence="7">
    <location>
        <begin position="881"/>
        <end position="899"/>
    </location>
</feature>
<feature type="transmembrane region" description="Helical" evidence="7">
    <location>
        <begin position="1027"/>
        <end position="1048"/>
    </location>
</feature>
<feature type="transmembrane region" description="Helical" evidence="7">
    <location>
        <begin position="301"/>
        <end position="318"/>
    </location>
</feature>
<feature type="transmembrane region" description="Helical" evidence="7">
    <location>
        <begin position="765"/>
        <end position="785"/>
    </location>
</feature>
<dbReference type="InterPro" id="IPR043428">
    <property type="entry name" value="LivM-like"/>
</dbReference>
<feature type="transmembrane region" description="Helical" evidence="7">
    <location>
        <begin position="988"/>
        <end position="1007"/>
    </location>
</feature>
<feature type="transmembrane region" description="Helical" evidence="7">
    <location>
        <begin position="89"/>
        <end position="110"/>
    </location>
</feature>
<feature type="transmembrane region" description="Helical" evidence="7">
    <location>
        <begin position="733"/>
        <end position="753"/>
    </location>
</feature>
<feature type="transmembrane region" description="Helical" evidence="7">
    <location>
        <begin position="352"/>
        <end position="372"/>
    </location>
</feature>
<feature type="transmembrane region" description="Helical" evidence="7">
    <location>
        <begin position="190"/>
        <end position="217"/>
    </location>
</feature>
<dbReference type="GO" id="GO:0015658">
    <property type="term" value="F:branched-chain amino acid transmembrane transporter activity"/>
    <property type="evidence" value="ECO:0007669"/>
    <property type="project" value="InterPro"/>
</dbReference>
<evidence type="ECO:0000256" key="3">
    <source>
        <dbReference type="ARBA" id="ARBA00022692"/>
    </source>
</evidence>
<sequence>MNINELKAYWISFSKVSKKGIVALILSLDSCLGLLYQSGFLNLVDFLLLDNLPTDFIWLLQTFQLICMGFFGVKILFDDVSESNVRKVLVGLSPLLLILHVLVSLHILLLGQELEASMYFDFGALTKSTLTWSSTYLAIAMGCTLTYSVQRYGNFAQSEFFMLGMYVGIAFMWTDWLFPLSDAPTDGTLVWSLFLYVLVGAFVLTGLAGIIIDRLVFKGFRDRKSSSDVMMIASLGVAMILRALVYLRFGANTKRFIPDSDWMVAEQRWEIPTITMNLNLGSSLDYDIVWDGTTNYAYNNAFLPTIVFGSVFLLYLLLTYTRLGRRMRAVSDNPELAASSGINVERVQLTSAFLSAGISGAGGAVFGMTVLFNPQTAFTLLLPAFAVIVLGTIGSVPGAIGASLIIGFVRAISEPILSGIGNPLERTNYFALGGVIPYALIIAILLIMPEGIGKAYEKWKIEKLRKKAKSKEKPDNRVSALMGFFFGWAGAHHFHQNRSSRGASMLLLSIMSFGIGKATSFMRDNSFSGKTVTLAPEGLDNSMHSDWLNLIHTEQTIIGVLGLIGDILWPFLPIAIYLFAIYESYLIWNNNYKDLLHKPLTKVVDTFDDFSARLSIIISSITTSFIDIFSGTSKSLDSFSTHLSSFSSSNIEKIKKLPDRFFEAIDAKYGRESEKGSKVSFWIFFAILLLVVYWLPSVSYFAKTLQVSNFIVTMSIFLLLAYSLNLHTGMTGLLNFGIIFFASIGAIIVGILTAPSDYYGYDWNVFPALIVAMIVGAIFGWLLAYPTARLKSDYFAIITISLGEIVRILLMGEPLLRAGGNASAIGVQRYTLPLQEWWFCGSNPPLSSTGTELSPIGCSTNSGIDSIAATVGDIIGLGQPAPYMMLLAAIALVGVVLAWKSLDLLSKSPWGRILRSIREDEEVAQHHGHDIMTHKAASLAFGAAIAAFAGALWAWQLTGFQPSFMSPAKSTFLVWAAFIIGGAGNNRGMLIGAMIIALTQFFFNVLVAAQGSSSLPLSGTAKSIDSLFSWLISSPMEVAIILMIVATIGMALSWWNLAEISFWISLVFIICEVLFDSRSIDLVFPSILGGVKTQMAYVKVFLIGSLIVLSLKFNPKGLLPEVPYRPERPNPVGQSSEHAISAIPSTDEYFDEDEVIQDE</sequence>
<dbReference type="GO" id="GO:0005886">
    <property type="term" value="C:plasma membrane"/>
    <property type="evidence" value="ECO:0007669"/>
    <property type="project" value="UniProtKB-SubCell"/>
</dbReference>
<keyword evidence="3 7" id="KW-0812">Transmembrane</keyword>
<feature type="transmembrane region" description="Helical" evidence="7">
    <location>
        <begin position="1054"/>
        <end position="1075"/>
    </location>
</feature>
<feature type="transmembrane region" description="Helical" evidence="7">
    <location>
        <begin position="792"/>
        <end position="810"/>
    </location>
</feature>
<dbReference type="CDD" id="cd06581">
    <property type="entry name" value="TM_PBP1_LivM_like"/>
    <property type="match status" value="1"/>
</dbReference>
<proteinExistence type="predicted"/>
<feature type="transmembrane region" description="Helical" evidence="7">
    <location>
        <begin position="160"/>
        <end position="178"/>
    </location>
</feature>
<keyword evidence="4 7" id="KW-1133">Transmembrane helix</keyword>
<evidence type="ECO:0000256" key="4">
    <source>
        <dbReference type="ARBA" id="ARBA00022989"/>
    </source>
</evidence>
<evidence type="ECO:0000256" key="5">
    <source>
        <dbReference type="ARBA" id="ARBA00023136"/>
    </source>
</evidence>
<dbReference type="PANTHER" id="PTHR30482:SF1">
    <property type="entry name" value="BRANCHED-CHAIN AMINO ACID TRANSPORT PERMEASE PROTEIN LIVM-RELATED"/>
    <property type="match status" value="1"/>
</dbReference>
<reference evidence="8 9" key="1">
    <citation type="submission" date="2016-08" db="EMBL/GenBank/DDBJ databases">
        <title>New Insights into Marine Group III Euryarchaeota, from dark to light.</title>
        <authorList>
            <person name="Haro-Moreno J.M."/>
            <person name="Rodriguez-Valera F."/>
            <person name="Lopez-Garcia P."/>
            <person name="Moreira D."/>
            <person name="Martin-Cuadrado A.B."/>
        </authorList>
    </citation>
    <scope>NUCLEOTIDE SEQUENCE [LARGE SCALE GENOMIC DNA]</scope>
    <source>
        <strain evidence="8">CG-Epi5</strain>
    </source>
</reference>
<dbReference type="Proteomes" id="UP000183686">
    <property type="component" value="Unassembled WGS sequence"/>
</dbReference>
<dbReference type="Pfam" id="PF02653">
    <property type="entry name" value="BPD_transp_2"/>
    <property type="match status" value="2"/>
</dbReference>
<feature type="transmembrane region" description="Helical" evidence="7">
    <location>
        <begin position="502"/>
        <end position="522"/>
    </location>
</feature>
<feature type="transmembrane region" description="Helical" evidence="7">
    <location>
        <begin position="56"/>
        <end position="77"/>
    </location>
</feature>
<keyword evidence="2" id="KW-1003">Cell membrane</keyword>
<comment type="caution">
    <text evidence="8">The sequence shown here is derived from an EMBL/GenBank/DDBJ whole genome shotgun (WGS) entry which is preliminary data.</text>
</comment>
<comment type="subcellular location">
    <subcellularLocation>
        <location evidence="1">Cell membrane</location>
        <topology evidence="1">Multi-pass membrane protein</topology>
    </subcellularLocation>
</comment>
<feature type="region of interest" description="Disordered" evidence="6">
    <location>
        <begin position="1126"/>
        <end position="1159"/>
    </location>
</feature>
<evidence type="ECO:0000313" key="9">
    <source>
        <dbReference type="Proteomes" id="UP000183686"/>
    </source>
</evidence>
<feature type="transmembrane region" description="Helical" evidence="7">
    <location>
        <begin position="21"/>
        <end position="44"/>
    </location>
</feature>
<feature type="transmembrane region" description="Helical" evidence="7">
    <location>
        <begin position="1096"/>
        <end position="1113"/>
    </location>
</feature>
<protein>
    <recommendedName>
        <fullName evidence="10">Leucine/isoleucine/valine transporter permease subunit</fullName>
    </recommendedName>
</protein>
<dbReference type="AlphaFoldDB" id="A0A1J5TMU6"/>
<keyword evidence="5 7" id="KW-0472">Membrane</keyword>
<name>A0A1J5TMU6_9ARCH</name>
<dbReference type="CDD" id="cd06582">
    <property type="entry name" value="TM_PBP1_LivH_like"/>
    <property type="match status" value="1"/>
</dbReference>
<feature type="transmembrane region" description="Helical" evidence="7">
    <location>
        <begin position="478"/>
        <end position="495"/>
    </location>
</feature>
<feature type="transmembrane region" description="Helical" evidence="7">
    <location>
        <begin position="936"/>
        <end position="955"/>
    </location>
</feature>
<feature type="compositionally biased region" description="Acidic residues" evidence="6">
    <location>
        <begin position="1148"/>
        <end position="1159"/>
    </location>
</feature>
<feature type="transmembrane region" description="Helical" evidence="7">
    <location>
        <begin position="429"/>
        <end position="448"/>
    </location>
</feature>
<gene>
    <name evidence="8" type="ORF">BEU02_01620</name>
</gene>
<evidence type="ECO:0008006" key="10">
    <source>
        <dbReference type="Google" id="ProtNLM"/>
    </source>
</evidence>
<evidence type="ECO:0000313" key="8">
    <source>
        <dbReference type="EMBL" id="OIR22263.1"/>
    </source>
</evidence>